<dbReference type="GO" id="GO:0020037">
    <property type="term" value="F:heme binding"/>
    <property type="evidence" value="ECO:0007669"/>
    <property type="project" value="InterPro"/>
</dbReference>
<dbReference type="GO" id="GO:0004601">
    <property type="term" value="F:peroxidase activity"/>
    <property type="evidence" value="ECO:0007669"/>
    <property type="project" value="TreeGrafter"/>
</dbReference>
<organism evidence="9 10">
    <name type="scientific">Leptobrachium leishanense</name>
    <name type="common">Leishan spiny toad</name>
    <dbReference type="NCBI Taxonomy" id="445787"/>
    <lineage>
        <taxon>Eukaryota</taxon>
        <taxon>Metazoa</taxon>
        <taxon>Chordata</taxon>
        <taxon>Craniata</taxon>
        <taxon>Vertebrata</taxon>
        <taxon>Euteleostomi</taxon>
        <taxon>Amphibia</taxon>
        <taxon>Batrachia</taxon>
        <taxon>Anura</taxon>
        <taxon>Pelobatoidea</taxon>
        <taxon>Megophryidae</taxon>
        <taxon>Leptobrachium</taxon>
    </lineage>
</organism>
<evidence type="ECO:0000259" key="8">
    <source>
        <dbReference type="PROSITE" id="PS01033"/>
    </source>
</evidence>
<dbReference type="GO" id="GO:0031838">
    <property type="term" value="C:haptoglobin-hemoglobin complex"/>
    <property type="evidence" value="ECO:0007669"/>
    <property type="project" value="TreeGrafter"/>
</dbReference>
<dbReference type="GO" id="GO:0042744">
    <property type="term" value="P:hydrogen peroxide catabolic process"/>
    <property type="evidence" value="ECO:0007669"/>
    <property type="project" value="TreeGrafter"/>
</dbReference>
<keyword evidence="6" id="KW-0408">Iron</keyword>
<keyword evidence="3 7" id="KW-0349">Heme</keyword>
<dbReference type="GO" id="GO:0043177">
    <property type="term" value="F:organic acid binding"/>
    <property type="evidence" value="ECO:0007669"/>
    <property type="project" value="TreeGrafter"/>
</dbReference>
<dbReference type="Gene3D" id="1.10.490.10">
    <property type="entry name" value="Globins"/>
    <property type="match status" value="1"/>
</dbReference>
<dbReference type="InterPro" id="IPR002338">
    <property type="entry name" value="Hemoglobin_a-typ"/>
</dbReference>
<dbReference type="PROSITE" id="PS01033">
    <property type="entry name" value="GLOBIN"/>
    <property type="match status" value="1"/>
</dbReference>
<dbReference type="GO" id="GO:0046872">
    <property type="term" value="F:metal ion binding"/>
    <property type="evidence" value="ECO:0007669"/>
    <property type="project" value="UniProtKB-KW"/>
</dbReference>
<dbReference type="PRINTS" id="PR00612">
    <property type="entry name" value="ALPHAHAEM"/>
</dbReference>
<dbReference type="Pfam" id="PF00042">
    <property type="entry name" value="Globin"/>
    <property type="match status" value="1"/>
</dbReference>
<reference evidence="9" key="1">
    <citation type="submission" date="2025-08" db="UniProtKB">
        <authorList>
            <consortium name="Ensembl"/>
        </authorList>
    </citation>
    <scope>IDENTIFICATION</scope>
</reference>
<name>A0A8C5MXF1_9ANUR</name>
<dbReference type="InterPro" id="IPR050056">
    <property type="entry name" value="Hemoglobin_oxygen_transport"/>
</dbReference>
<evidence type="ECO:0000256" key="2">
    <source>
        <dbReference type="ARBA" id="ARBA00022448"/>
    </source>
</evidence>
<dbReference type="GO" id="GO:0005833">
    <property type="term" value="C:hemoglobin complex"/>
    <property type="evidence" value="ECO:0007669"/>
    <property type="project" value="InterPro"/>
</dbReference>
<dbReference type="AlphaFoldDB" id="A0A8C5MXF1"/>
<dbReference type="GO" id="GO:0005344">
    <property type="term" value="F:oxygen carrier activity"/>
    <property type="evidence" value="ECO:0007669"/>
    <property type="project" value="UniProtKB-KW"/>
</dbReference>
<accession>A0A8C5MXF1</accession>
<feature type="domain" description="Globin" evidence="8">
    <location>
        <begin position="7"/>
        <end position="145"/>
    </location>
</feature>
<protein>
    <recommendedName>
        <fullName evidence="8">Globin domain-containing protein</fullName>
    </recommendedName>
</protein>
<keyword evidence="10" id="KW-1185">Reference proteome</keyword>
<keyword evidence="5" id="KW-0479">Metal-binding</keyword>
<evidence type="ECO:0000256" key="6">
    <source>
        <dbReference type="ARBA" id="ARBA00023004"/>
    </source>
</evidence>
<proteinExistence type="inferred from homology"/>
<dbReference type="PANTHER" id="PTHR11442">
    <property type="entry name" value="HEMOGLOBIN FAMILY MEMBER"/>
    <property type="match status" value="1"/>
</dbReference>
<dbReference type="GO" id="GO:0031720">
    <property type="term" value="F:haptoglobin binding"/>
    <property type="evidence" value="ECO:0007669"/>
    <property type="project" value="TreeGrafter"/>
</dbReference>
<evidence type="ECO:0000313" key="9">
    <source>
        <dbReference type="Ensembl" id="ENSLLEP00000021095.1"/>
    </source>
</evidence>
<dbReference type="InterPro" id="IPR000971">
    <property type="entry name" value="Globin"/>
</dbReference>
<evidence type="ECO:0000256" key="7">
    <source>
        <dbReference type="RuleBase" id="RU000356"/>
    </source>
</evidence>
<dbReference type="Proteomes" id="UP000694569">
    <property type="component" value="Unplaced"/>
</dbReference>
<comment type="similarity">
    <text evidence="1 7">Belongs to the globin family.</text>
</comment>
<keyword evidence="4 7" id="KW-0561">Oxygen transport</keyword>
<evidence type="ECO:0000256" key="4">
    <source>
        <dbReference type="ARBA" id="ARBA00022621"/>
    </source>
</evidence>
<dbReference type="GO" id="GO:0019825">
    <property type="term" value="F:oxygen binding"/>
    <property type="evidence" value="ECO:0007669"/>
    <property type="project" value="InterPro"/>
</dbReference>
<dbReference type="InterPro" id="IPR012292">
    <property type="entry name" value="Globin/Proto"/>
</dbReference>
<evidence type="ECO:0000256" key="1">
    <source>
        <dbReference type="ARBA" id="ARBA00008705"/>
    </source>
</evidence>
<keyword evidence="2 7" id="KW-0813">Transport</keyword>
<dbReference type="SUPFAM" id="SSF46458">
    <property type="entry name" value="Globin-like"/>
    <property type="match status" value="1"/>
</dbReference>
<evidence type="ECO:0000256" key="3">
    <source>
        <dbReference type="ARBA" id="ARBA00022617"/>
    </source>
</evidence>
<dbReference type="GO" id="GO:0072562">
    <property type="term" value="C:blood microparticle"/>
    <property type="evidence" value="ECO:0007669"/>
    <property type="project" value="TreeGrafter"/>
</dbReference>
<dbReference type="GeneTree" id="ENSGT00940000154590"/>
<evidence type="ECO:0000313" key="10">
    <source>
        <dbReference type="Proteomes" id="UP000694569"/>
    </source>
</evidence>
<evidence type="ECO:0000256" key="5">
    <source>
        <dbReference type="ARBA" id="ARBA00022723"/>
    </source>
</evidence>
<reference evidence="9" key="2">
    <citation type="submission" date="2025-09" db="UniProtKB">
        <authorList>
            <consortium name="Ensembl"/>
        </authorList>
    </citation>
    <scope>IDENTIFICATION</scope>
</reference>
<sequence length="148" mass="16199">MGATSACLSDKEEQASRLTKLTSVASEVGAEVMFRFLTVCPDAKSLFIHLDQSQGSPDLLAHGLKLMTAIGDGIKGLDNLSTLMTELTDLHTNKLKITSEQMEDLSCTILVTLARNCPAEFTPECHKAWKTYLCMLHDVLLSKRAETP</sequence>
<dbReference type="InterPro" id="IPR009050">
    <property type="entry name" value="Globin-like_sf"/>
</dbReference>
<dbReference type="Ensembl" id="ENSLLET00000021911.1">
    <property type="protein sequence ID" value="ENSLLEP00000021095.1"/>
    <property type="gene ID" value="ENSLLEG00000013361.1"/>
</dbReference>